<evidence type="ECO:0000256" key="1">
    <source>
        <dbReference type="ARBA" id="ARBA00007484"/>
    </source>
</evidence>
<dbReference type="SUPFAM" id="SSF51306">
    <property type="entry name" value="LexA/Signal peptidase"/>
    <property type="match status" value="1"/>
</dbReference>
<dbReference type="InterPro" id="IPR006197">
    <property type="entry name" value="Peptidase_S24_LexA"/>
</dbReference>
<dbReference type="PANTHER" id="PTHR33516:SF2">
    <property type="entry name" value="LEXA REPRESSOR-RELATED"/>
    <property type="match status" value="1"/>
</dbReference>
<sequence>MITALFDPATSPPRLAIPVYGSAVPAGFPSPADDYLELTLDLNEYLIDDAAATFMVRVSGDSMAGAGIGSGDVLVVDRGIAPQHGQIVLAAVDGEFTVKRLHKRGDRVALIPENPAFPPIELHNGQELCIWGVVTGCIKKFV</sequence>
<gene>
    <name evidence="9" type="primary">umuD</name>
    <name evidence="9" type="ORF">ABNW52_08005</name>
</gene>
<evidence type="ECO:0000256" key="2">
    <source>
        <dbReference type="ARBA" id="ARBA00022763"/>
    </source>
</evidence>
<evidence type="ECO:0000256" key="4">
    <source>
        <dbReference type="ARBA" id="ARBA00022813"/>
    </source>
</evidence>
<dbReference type="InterPro" id="IPR039418">
    <property type="entry name" value="LexA-like"/>
</dbReference>
<dbReference type="RefSeq" id="WP_349586159.1">
    <property type="nucleotide sequence ID" value="NZ_JBEFLD010000004.1"/>
</dbReference>
<evidence type="ECO:0000313" key="10">
    <source>
        <dbReference type="Proteomes" id="UP001433638"/>
    </source>
</evidence>
<dbReference type="NCBIfam" id="NF007621">
    <property type="entry name" value="PRK10276.1"/>
    <property type="match status" value="1"/>
</dbReference>
<evidence type="ECO:0000256" key="3">
    <source>
        <dbReference type="ARBA" id="ARBA00022801"/>
    </source>
</evidence>
<keyword evidence="6" id="KW-0742">SOS response</keyword>
<dbReference type="PANTHER" id="PTHR33516">
    <property type="entry name" value="LEXA REPRESSOR"/>
    <property type="match status" value="1"/>
</dbReference>
<evidence type="ECO:0000313" key="9">
    <source>
        <dbReference type="EMBL" id="MEQ6290556.1"/>
    </source>
</evidence>
<name>A0ABV1M3H8_9NEIS</name>
<keyword evidence="10" id="KW-1185">Reference proteome</keyword>
<dbReference type="Gene3D" id="2.10.109.10">
    <property type="entry name" value="Umud Fragment, subunit A"/>
    <property type="match status" value="1"/>
</dbReference>
<comment type="caution">
    <text evidence="9">The sequence shown here is derived from an EMBL/GenBank/DDBJ whole genome shotgun (WGS) entry which is preliminary data.</text>
</comment>
<feature type="domain" description="Peptidase S24/S26A/S26B/S26C" evidence="8">
    <location>
        <begin position="18"/>
        <end position="134"/>
    </location>
</feature>
<organism evidence="9 10">
    <name type="scientific">Vogesella oryzagri</name>
    <dbReference type="NCBI Taxonomy" id="3160864"/>
    <lineage>
        <taxon>Bacteria</taxon>
        <taxon>Pseudomonadati</taxon>
        <taxon>Pseudomonadota</taxon>
        <taxon>Betaproteobacteria</taxon>
        <taxon>Neisseriales</taxon>
        <taxon>Chromobacteriaceae</taxon>
        <taxon>Vogesella</taxon>
    </lineage>
</organism>
<evidence type="ECO:0000256" key="5">
    <source>
        <dbReference type="ARBA" id="ARBA00023204"/>
    </source>
</evidence>
<evidence type="ECO:0000259" key="8">
    <source>
        <dbReference type="Pfam" id="PF00717"/>
    </source>
</evidence>
<keyword evidence="2" id="KW-0227">DNA damage</keyword>
<keyword evidence="9" id="KW-0548">Nucleotidyltransferase</keyword>
<protein>
    <submittedName>
        <fullName evidence="9">Translesion error-prone DNA polymerase V autoproteolytic subunit</fullName>
        <ecNumber evidence="9">2.7.7.7</ecNumber>
    </submittedName>
</protein>
<reference evidence="9" key="1">
    <citation type="submission" date="2024-06" db="EMBL/GenBank/DDBJ databases">
        <title>Genome sequence of Vogesella sp. MAHUQ-64.</title>
        <authorList>
            <person name="Huq M.A."/>
        </authorList>
    </citation>
    <scope>NUCLEOTIDE SEQUENCE</scope>
    <source>
        <strain evidence="9">MAHUQ-64</strain>
    </source>
</reference>
<dbReference type="EMBL" id="JBEFLD010000004">
    <property type="protein sequence ID" value="MEQ6290556.1"/>
    <property type="molecule type" value="Genomic_DNA"/>
</dbReference>
<keyword evidence="5" id="KW-0234">DNA repair</keyword>
<proteinExistence type="inferred from homology"/>
<evidence type="ECO:0000256" key="6">
    <source>
        <dbReference type="ARBA" id="ARBA00023236"/>
    </source>
</evidence>
<accession>A0ABV1M3H8</accession>
<dbReference type="Pfam" id="PF00717">
    <property type="entry name" value="Peptidase_S24"/>
    <property type="match status" value="1"/>
</dbReference>
<dbReference type="GO" id="GO:0003887">
    <property type="term" value="F:DNA-directed DNA polymerase activity"/>
    <property type="evidence" value="ECO:0007669"/>
    <property type="project" value="UniProtKB-EC"/>
</dbReference>
<dbReference type="Proteomes" id="UP001433638">
    <property type="component" value="Unassembled WGS sequence"/>
</dbReference>
<dbReference type="CDD" id="cd06529">
    <property type="entry name" value="S24_LexA-like"/>
    <property type="match status" value="1"/>
</dbReference>
<dbReference type="InterPro" id="IPR015927">
    <property type="entry name" value="Peptidase_S24_S26A/B/C"/>
</dbReference>
<dbReference type="PRINTS" id="PR00726">
    <property type="entry name" value="LEXASERPTASE"/>
</dbReference>
<comment type="similarity">
    <text evidence="1 7">Belongs to the peptidase S24 family.</text>
</comment>
<keyword evidence="3 7" id="KW-0378">Hydrolase</keyword>
<dbReference type="InterPro" id="IPR050077">
    <property type="entry name" value="LexA_repressor"/>
</dbReference>
<dbReference type="InterPro" id="IPR036286">
    <property type="entry name" value="LexA/Signal_pep-like_sf"/>
</dbReference>
<dbReference type="EC" id="2.7.7.7" evidence="9"/>
<keyword evidence="9" id="KW-0808">Transferase</keyword>
<evidence type="ECO:0000256" key="7">
    <source>
        <dbReference type="RuleBase" id="RU003991"/>
    </source>
</evidence>
<keyword evidence="4 7" id="KW-0068">Autocatalytic cleavage</keyword>